<dbReference type="Gene3D" id="3.40.50.20">
    <property type="match status" value="1"/>
</dbReference>
<protein>
    <recommendedName>
        <fullName evidence="10">Glutathione synthetase</fullName>
        <ecNumber evidence="10">6.3.2.3</ecNumber>
    </recommendedName>
    <alternativeName>
        <fullName evidence="10">GSH synthetase</fullName>
        <shortName evidence="10">GSH-S</shortName>
        <shortName evidence="10">GSHase</shortName>
    </alternativeName>
    <alternativeName>
        <fullName evidence="10">Glutathione synthase</fullName>
    </alternativeName>
</protein>
<comment type="pathway">
    <text evidence="10">Sulfur metabolism; glutathione biosynthesis; glutathione from L-cysteine and L-glutamate: step 2/2.</text>
</comment>
<proteinExistence type="inferred from homology"/>
<reference evidence="13 14" key="1">
    <citation type="submission" date="2016-10" db="EMBL/GenBank/DDBJ databases">
        <authorList>
            <person name="de Groot N.N."/>
        </authorList>
    </citation>
    <scope>NUCLEOTIDE SEQUENCE [LARGE SCALE GENOMIC DNA]</scope>
    <source>
        <strain evidence="13 14">DSM 17074</strain>
    </source>
</reference>
<dbReference type="Gene3D" id="3.30.1490.20">
    <property type="entry name" value="ATP-grasp fold, A domain"/>
    <property type="match status" value="1"/>
</dbReference>
<accession>A0A1I6RDC5</accession>
<evidence type="ECO:0000256" key="7">
    <source>
        <dbReference type="ARBA" id="ARBA00022840"/>
    </source>
</evidence>
<dbReference type="RefSeq" id="WP_062323165.1">
    <property type="nucleotide sequence ID" value="NZ_BJWJ01000036.1"/>
</dbReference>
<reference evidence="12 15" key="2">
    <citation type="submission" date="2019-07" db="EMBL/GenBank/DDBJ databases">
        <title>Whole genome shotgun sequence of Halolactibacillus miurensis NBRC 100873.</title>
        <authorList>
            <person name="Hosoyama A."/>
            <person name="Uohara A."/>
            <person name="Ohji S."/>
            <person name="Ichikawa N."/>
        </authorList>
    </citation>
    <scope>NUCLEOTIDE SEQUENCE [LARGE SCALE GENOMIC DNA]</scope>
    <source>
        <strain evidence="12 15">NBRC 100873</strain>
    </source>
</reference>
<evidence type="ECO:0000259" key="11">
    <source>
        <dbReference type="PROSITE" id="PS50975"/>
    </source>
</evidence>
<evidence type="ECO:0000313" key="13">
    <source>
        <dbReference type="EMBL" id="SFS62741.1"/>
    </source>
</evidence>
<dbReference type="Proteomes" id="UP000321773">
    <property type="component" value="Unassembled WGS sequence"/>
</dbReference>
<keyword evidence="15" id="KW-1185">Reference proteome</keyword>
<dbReference type="GO" id="GO:0004363">
    <property type="term" value="F:glutathione synthase activity"/>
    <property type="evidence" value="ECO:0007669"/>
    <property type="project" value="UniProtKB-UniRule"/>
</dbReference>
<organism evidence="13 14">
    <name type="scientific">Halolactibacillus miurensis</name>
    <dbReference type="NCBI Taxonomy" id="306541"/>
    <lineage>
        <taxon>Bacteria</taxon>
        <taxon>Bacillati</taxon>
        <taxon>Bacillota</taxon>
        <taxon>Bacilli</taxon>
        <taxon>Bacillales</taxon>
        <taxon>Bacillaceae</taxon>
        <taxon>Halolactibacillus</taxon>
    </lineage>
</organism>
<evidence type="ECO:0000313" key="15">
    <source>
        <dbReference type="Proteomes" id="UP000321773"/>
    </source>
</evidence>
<dbReference type="Proteomes" id="UP000199139">
    <property type="component" value="Unassembled WGS sequence"/>
</dbReference>
<evidence type="ECO:0000256" key="2">
    <source>
        <dbReference type="ARBA" id="ARBA00001946"/>
    </source>
</evidence>
<evidence type="ECO:0000313" key="14">
    <source>
        <dbReference type="Proteomes" id="UP000199139"/>
    </source>
</evidence>
<comment type="similarity">
    <text evidence="10">Belongs to the prokaryotic GSH synthase family.</text>
</comment>
<dbReference type="PANTHER" id="PTHR21621:SF4">
    <property type="entry name" value="GLUTATHIONE SYNTHETASE"/>
    <property type="match status" value="1"/>
</dbReference>
<dbReference type="GO" id="GO:0005737">
    <property type="term" value="C:cytoplasm"/>
    <property type="evidence" value="ECO:0007669"/>
    <property type="project" value="TreeGrafter"/>
</dbReference>
<dbReference type="Pfam" id="PF02951">
    <property type="entry name" value="GSH-S_N"/>
    <property type="match status" value="1"/>
</dbReference>
<sequence>MNICFIINHWDKMVPETESTLRIIHEACKRNHNVGILYTTNLTIRNNETYGFIKMINKMDNISDNMVTFYKKVQFKEQMLPLTGFDVVFLRKNPPVDNLLLNFLDSINDDVFIVNNIHGIRKANNKLYTTTFHDPDNEYIPKTYVSKNIDYLKRIVAESEHEKMILKPVDGYGGSGVIIIEKTATQNLNSLLDFYINTDKGKKYVMLQEYIEGAENGDVRVMILNGKVIGAYRRVPNKGDIRSNIHAGGSAEKYTLTADEMAVCKTIAKKLKDDGIYFAGIDLINKKLLEVNVQSPGGIVNINKFNKVKLQRDVIDFVEDVVRDKENQLKEKSHKIRNRESYKNEVNNV</sequence>
<dbReference type="InterPro" id="IPR016185">
    <property type="entry name" value="PreATP-grasp_dom_sf"/>
</dbReference>
<evidence type="ECO:0000256" key="8">
    <source>
        <dbReference type="ARBA" id="ARBA00022842"/>
    </source>
</evidence>
<dbReference type="SUPFAM" id="SSF56059">
    <property type="entry name" value="Glutathione synthetase ATP-binding domain-like"/>
    <property type="match status" value="1"/>
</dbReference>
<dbReference type="PROSITE" id="PS50975">
    <property type="entry name" value="ATP_GRASP"/>
    <property type="match status" value="1"/>
</dbReference>
<evidence type="ECO:0000313" key="12">
    <source>
        <dbReference type="EMBL" id="GEM05486.1"/>
    </source>
</evidence>
<dbReference type="EMBL" id="BJWJ01000036">
    <property type="protein sequence ID" value="GEM05486.1"/>
    <property type="molecule type" value="Genomic_DNA"/>
</dbReference>
<keyword evidence="5" id="KW-0479">Metal-binding</keyword>
<dbReference type="PANTHER" id="PTHR21621">
    <property type="entry name" value="RIBOSOMAL PROTEIN S6 MODIFICATION PROTEIN"/>
    <property type="match status" value="1"/>
</dbReference>
<dbReference type="NCBIfam" id="NF003573">
    <property type="entry name" value="PRK05246.1"/>
    <property type="match status" value="1"/>
</dbReference>
<evidence type="ECO:0000256" key="6">
    <source>
        <dbReference type="ARBA" id="ARBA00022741"/>
    </source>
</evidence>
<keyword evidence="4 10" id="KW-0317">Glutathione biosynthesis</keyword>
<dbReference type="InterPro" id="IPR004218">
    <property type="entry name" value="GSHS_ATP-bd"/>
</dbReference>
<gene>
    <name evidence="10 12" type="primary">gshB</name>
    <name evidence="12" type="ORF">HMI01_24740</name>
    <name evidence="13" type="ORF">SAMN05421668_10623</name>
</gene>
<comment type="cofactor">
    <cofactor evidence="1">
        <name>Mn(2+)</name>
        <dbReference type="ChEBI" id="CHEBI:29035"/>
    </cofactor>
</comment>
<dbReference type="EMBL" id="FPAI01000006">
    <property type="protein sequence ID" value="SFS62741.1"/>
    <property type="molecule type" value="Genomic_DNA"/>
</dbReference>
<dbReference type="SUPFAM" id="SSF52440">
    <property type="entry name" value="PreATP-grasp domain"/>
    <property type="match status" value="1"/>
</dbReference>
<dbReference type="InterPro" id="IPR013815">
    <property type="entry name" value="ATP_grasp_subdomain_1"/>
</dbReference>
<comment type="cofactor">
    <cofactor evidence="2">
        <name>Mg(2+)</name>
        <dbReference type="ChEBI" id="CHEBI:18420"/>
    </cofactor>
</comment>
<dbReference type="InterPro" id="IPR011761">
    <property type="entry name" value="ATP-grasp"/>
</dbReference>
<dbReference type="UniPathway" id="UPA00142">
    <property type="reaction ID" value="UER00210"/>
</dbReference>
<keyword evidence="6 10" id="KW-0547">Nucleotide-binding</keyword>
<dbReference type="EC" id="6.3.2.3" evidence="10"/>
<feature type="domain" description="ATP-grasp" evidence="11">
    <location>
        <begin position="130"/>
        <end position="319"/>
    </location>
</feature>
<dbReference type="Gene3D" id="3.30.470.20">
    <property type="entry name" value="ATP-grasp fold, B domain"/>
    <property type="match status" value="1"/>
</dbReference>
<name>A0A1I6RDC5_9BACI</name>
<dbReference type="InterPro" id="IPR006284">
    <property type="entry name" value="Glut_synth_pro"/>
</dbReference>
<comment type="catalytic activity">
    <reaction evidence="10">
        <text>gamma-L-glutamyl-L-cysteine + glycine + ATP = glutathione + ADP + phosphate + H(+)</text>
        <dbReference type="Rhea" id="RHEA:13557"/>
        <dbReference type="ChEBI" id="CHEBI:15378"/>
        <dbReference type="ChEBI" id="CHEBI:30616"/>
        <dbReference type="ChEBI" id="CHEBI:43474"/>
        <dbReference type="ChEBI" id="CHEBI:57305"/>
        <dbReference type="ChEBI" id="CHEBI:57925"/>
        <dbReference type="ChEBI" id="CHEBI:58173"/>
        <dbReference type="ChEBI" id="CHEBI:456216"/>
        <dbReference type="EC" id="6.3.2.3"/>
    </reaction>
</comment>
<keyword evidence="8" id="KW-0460">Magnesium</keyword>
<evidence type="ECO:0000256" key="4">
    <source>
        <dbReference type="ARBA" id="ARBA00022684"/>
    </source>
</evidence>
<dbReference type="Pfam" id="PF02955">
    <property type="entry name" value="GSH-S_ATP"/>
    <property type="match status" value="1"/>
</dbReference>
<keyword evidence="7 10" id="KW-0067">ATP-binding</keyword>
<dbReference type="GO" id="GO:0005524">
    <property type="term" value="F:ATP binding"/>
    <property type="evidence" value="ECO:0007669"/>
    <property type="project" value="UniProtKB-UniRule"/>
</dbReference>
<dbReference type="STRING" id="306541.SAMN05421668_10623"/>
<evidence type="ECO:0000256" key="1">
    <source>
        <dbReference type="ARBA" id="ARBA00001936"/>
    </source>
</evidence>
<evidence type="ECO:0000256" key="9">
    <source>
        <dbReference type="ARBA" id="ARBA00023211"/>
    </source>
</evidence>
<dbReference type="OrthoDB" id="7869153at2"/>
<dbReference type="HAMAP" id="MF_00162">
    <property type="entry name" value="GSH_S"/>
    <property type="match status" value="1"/>
</dbReference>
<keyword evidence="9" id="KW-0464">Manganese</keyword>
<dbReference type="InterPro" id="IPR004215">
    <property type="entry name" value="GSHS_N"/>
</dbReference>
<evidence type="ECO:0000256" key="10">
    <source>
        <dbReference type="HAMAP-Rule" id="MF_00162"/>
    </source>
</evidence>
<dbReference type="AlphaFoldDB" id="A0A1I6RDC5"/>
<evidence type="ECO:0000256" key="5">
    <source>
        <dbReference type="ARBA" id="ARBA00022723"/>
    </source>
</evidence>
<keyword evidence="3 10" id="KW-0436">Ligase</keyword>
<dbReference type="GO" id="GO:0046872">
    <property type="term" value="F:metal ion binding"/>
    <property type="evidence" value="ECO:0007669"/>
    <property type="project" value="UniProtKB-KW"/>
</dbReference>
<evidence type="ECO:0000256" key="3">
    <source>
        <dbReference type="ARBA" id="ARBA00022598"/>
    </source>
</evidence>